<dbReference type="Pfam" id="PF03992">
    <property type="entry name" value="ABM"/>
    <property type="match status" value="1"/>
</dbReference>
<evidence type="ECO:0000313" key="2">
    <source>
        <dbReference type="EMBL" id="GIM92605.1"/>
    </source>
</evidence>
<proteinExistence type="predicted"/>
<name>A0A919TDV3_9ACTN</name>
<keyword evidence="3" id="KW-1185">Reference proteome</keyword>
<protein>
    <submittedName>
        <fullName evidence="2">Antibiotic biosynthesis monooxygenase</fullName>
    </submittedName>
</protein>
<dbReference type="InterPro" id="IPR007138">
    <property type="entry name" value="ABM_dom"/>
</dbReference>
<dbReference type="GO" id="GO:0004497">
    <property type="term" value="F:monooxygenase activity"/>
    <property type="evidence" value="ECO:0007669"/>
    <property type="project" value="UniProtKB-KW"/>
</dbReference>
<sequence length="109" mass="12589">MGTIRIDDDYYTLINIFRVKPGDQPRIYAEVLGATEIIQHFPGFVSANVHLGDDGTTVVNYAQWRSKELFDAMQRHTSVQEHFRACREIAEIDSVFCRARYTHQREAAL</sequence>
<dbReference type="Proteomes" id="UP000677082">
    <property type="component" value="Unassembled WGS sequence"/>
</dbReference>
<dbReference type="EMBL" id="BOQN01000058">
    <property type="protein sequence ID" value="GIM92605.1"/>
    <property type="molecule type" value="Genomic_DNA"/>
</dbReference>
<dbReference type="SUPFAM" id="SSF54909">
    <property type="entry name" value="Dimeric alpha+beta barrel"/>
    <property type="match status" value="1"/>
</dbReference>
<reference evidence="2 3" key="1">
    <citation type="submission" date="2021-03" db="EMBL/GenBank/DDBJ databases">
        <title>Whole genome shotgun sequence of Actinoplanes toevensis NBRC 105298.</title>
        <authorList>
            <person name="Komaki H."/>
            <person name="Tamura T."/>
        </authorList>
    </citation>
    <scope>NUCLEOTIDE SEQUENCE [LARGE SCALE GENOMIC DNA]</scope>
    <source>
        <strain evidence="2 3">NBRC 105298</strain>
    </source>
</reference>
<evidence type="ECO:0000259" key="1">
    <source>
        <dbReference type="PROSITE" id="PS51725"/>
    </source>
</evidence>
<keyword evidence="2" id="KW-0503">Monooxygenase</keyword>
<dbReference type="AlphaFoldDB" id="A0A919TDV3"/>
<comment type="caution">
    <text evidence="2">The sequence shown here is derived from an EMBL/GenBank/DDBJ whole genome shotgun (WGS) entry which is preliminary data.</text>
</comment>
<dbReference type="Gene3D" id="3.30.70.100">
    <property type="match status" value="1"/>
</dbReference>
<dbReference type="RefSeq" id="WP_213008463.1">
    <property type="nucleotide sequence ID" value="NZ_BOQN01000058.1"/>
</dbReference>
<keyword evidence="2" id="KW-0560">Oxidoreductase</keyword>
<feature type="domain" description="ABM" evidence="1">
    <location>
        <begin position="11"/>
        <end position="99"/>
    </location>
</feature>
<gene>
    <name evidence="2" type="ORF">Ato02nite_043980</name>
</gene>
<accession>A0A919TDV3</accession>
<evidence type="ECO:0000313" key="3">
    <source>
        <dbReference type="Proteomes" id="UP000677082"/>
    </source>
</evidence>
<organism evidence="2 3">
    <name type="scientific">Paractinoplanes toevensis</name>
    <dbReference type="NCBI Taxonomy" id="571911"/>
    <lineage>
        <taxon>Bacteria</taxon>
        <taxon>Bacillati</taxon>
        <taxon>Actinomycetota</taxon>
        <taxon>Actinomycetes</taxon>
        <taxon>Micromonosporales</taxon>
        <taxon>Micromonosporaceae</taxon>
        <taxon>Paractinoplanes</taxon>
    </lineage>
</organism>
<dbReference type="PROSITE" id="PS51725">
    <property type="entry name" value="ABM"/>
    <property type="match status" value="1"/>
</dbReference>
<dbReference type="InterPro" id="IPR011008">
    <property type="entry name" value="Dimeric_a/b-barrel"/>
</dbReference>